<dbReference type="SUPFAM" id="SSF109775">
    <property type="entry name" value="Mannose-6-phosphate receptor binding protein 1 (Tip47), C-terminal domain"/>
    <property type="match status" value="1"/>
</dbReference>
<dbReference type="GO" id="GO:0005811">
    <property type="term" value="C:lipid droplet"/>
    <property type="evidence" value="ECO:0007669"/>
    <property type="project" value="UniProtKB-SubCell"/>
</dbReference>
<dbReference type="GeneID" id="102033023"/>
<evidence type="ECO:0000256" key="2">
    <source>
        <dbReference type="ARBA" id="ARBA00006311"/>
    </source>
</evidence>
<dbReference type="Pfam" id="PF03036">
    <property type="entry name" value="Perilipin"/>
    <property type="match status" value="1"/>
</dbReference>
<dbReference type="PANTHER" id="PTHR14024:SF51">
    <property type="entry name" value="PERILIPIN-RELATED"/>
    <property type="match status" value="1"/>
</dbReference>
<comment type="subcellular location">
    <subcellularLocation>
        <location evidence="1">Lipid droplet</location>
    </subcellularLocation>
</comment>
<dbReference type="Gene3D" id="1.20.120.340">
    <property type="entry name" value="Flagellar protein FliS"/>
    <property type="match status" value="1"/>
</dbReference>
<dbReference type="Gene3D" id="3.30.720.170">
    <property type="entry name" value="Perilipin, alpha-beta domain"/>
    <property type="match status" value="1"/>
</dbReference>
<protein>
    <recommendedName>
        <fullName evidence="4">Perilipin</fullName>
    </recommendedName>
</protein>
<feature type="region of interest" description="Disordered" evidence="5">
    <location>
        <begin position="402"/>
        <end position="449"/>
    </location>
</feature>
<comment type="similarity">
    <text evidence="2 4">Belongs to the perilipin family.</text>
</comment>
<evidence type="ECO:0000313" key="7">
    <source>
        <dbReference type="RefSeq" id="XP_030920014.1"/>
    </source>
</evidence>
<accession>A0A8N5EXY7</accession>
<dbReference type="GO" id="GO:0005829">
    <property type="term" value="C:cytosol"/>
    <property type="evidence" value="ECO:0007669"/>
    <property type="project" value="TreeGrafter"/>
</dbReference>
<dbReference type="PIRSF" id="PIRSF036881">
    <property type="entry name" value="PAT"/>
    <property type="match status" value="1"/>
</dbReference>
<sequence>MASAVPHEEEVAQSSLEKEEEEEQEVVQEMANLSLVSSACEVVSAADPSSKESHPCLSSVCDAAEKGAQNVTQAMASCVQPHVTAVSEYAAKGLDELGEKMPLLPKPAEQVISGTKELLSSRGAEVKEAVSSRVLDVTRDTLQGSEGTATPAVTGLGPAVAQMGVLGAEAVLGTAEGGSLPTGNEELAQLAVCEEGTAALPLEQQWRHGRYFVYPTSLPEDLRLLAQLRSTARIQQLWQGMQGALAQLHGIIELVEAFKQEFNQKLQEGQEKLHQMRLDWSRKYLKESGAESPAEPEEMERLTLLMACRISQQLQLSCSGVVAAVQDLPCSLQDLPCSLQDELQQALHAIRELHAAFSEAHSFQDLSSSVLTQSQRELAVIPEYMEELLDYLKNNTPLSWLVGPFSPREEEEEEDESSQEEEQDQSSQEEEEEAGAALAGHLETSSNPM</sequence>
<evidence type="ECO:0000256" key="1">
    <source>
        <dbReference type="ARBA" id="ARBA00004502"/>
    </source>
</evidence>
<dbReference type="GO" id="GO:0019915">
    <property type="term" value="P:lipid storage"/>
    <property type="evidence" value="ECO:0007669"/>
    <property type="project" value="TreeGrafter"/>
</dbReference>
<dbReference type="AlphaFoldDB" id="A0A8N5EXY7"/>
<dbReference type="RefSeq" id="XP_030920014.1">
    <property type="nucleotide sequence ID" value="XM_031064154.1"/>
</dbReference>
<evidence type="ECO:0000256" key="4">
    <source>
        <dbReference type="PIRNR" id="PIRNR036881"/>
    </source>
</evidence>
<name>A0A8N5EXY7_GEOFO</name>
<dbReference type="Proteomes" id="UP000504602">
    <property type="component" value="Unplaced"/>
</dbReference>
<dbReference type="PANTHER" id="PTHR14024">
    <property type="entry name" value="PERILIPIN"/>
    <property type="match status" value="1"/>
</dbReference>
<proteinExistence type="inferred from homology"/>
<dbReference type="GO" id="GO:0010890">
    <property type="term" value="P:positive regulation of triglyceride storage"/>
    <property type="evidence" value="ECO:0007669"/>
    <property type="project" value="TreeGrafter"/>
</dbReference>
<evidence type="ECO:0000256" key="5">
    <source>
        <dbReference type="SAM" id="MobiDB-lite"/>
    </source>
</evidence>
<organism evidence="6 7">
    <name type="scientific">Geospiza fortis</name>
    <name type="common">Medium ground-finch</name>
    <dbReference type="NCBI Taxonomy" id="48883"/>
    <lineage>
        <taxon>Eukaryota</taxon>
        <taxon>Metazoa</taxon>
        <taxon>Chordata</taxon>
        <taxon>Craniata</taxon>
        <taxon>Vertebrata</taxon>
        <taxon>Euteleostomi</taxon>
        <taxon>Archelosauria</taxon>
        <taxon>Archosauria</taxon>
        <taxon>Dinosauria</taxon>
        <taxon>Saurischia</taxon>
        <taxon>Theropoda</taxon>
        <taxon>Coelurosauria</taxon>
        <taxon>Aves</taxon>
        <taxon>Neognathae</taxon>
        <taxon>Neoaves</taxon>
        <taxon>Telluraves</taxon>
        <taxon>Australaves</taxon>
        <taxon>Passeriformes</taxon>
        <taxon>Thraupidae</taxon>
        <taxon>Geospiza</taxon>
    </lineage>
</organism>
<keyword evidence="6" id="KW-1185">Reference proteome</keyword>
<reference evidence="7" key="1">
    <citation type="submission" date="2025-08" db="UniProtKB">
        <authorList>
            <consortium name="RefSeq"/>
        </authorList>
    </citation>
    <scope>IDENTIFICATION</scope>
</reference>
<feature type="compositionally biased region" description="Acidic residues" evidence="5">
    <location>
        <begin position="409"/>
        <end position="434"/>
    </location>
</feature>
<gene>
    <name evidence="7" type="primary">LOC102033023</name>
</gene>
<keyword evidence="3" id="KW-0551">Lipid droplet</keyword>
<dbReference type="InterPro" id="IPR004279">
    <property type="entry name" value="Perilipin"/>
</dbReference>
<dbReference type="OrthoDB" id="376826at2759"/>
<feature type="compositionally biased region" description="Basic and acidic residues" evidence="5">
    <location>
        <begin position="1"/>
        <end position="10"/>
    </location>
</feature>
<feature type="region of interest" description="Disordered" evidence="5">
    <location>
        <begin position="1"/>
        <end position="23"/>
    </location>
</feature>
<evidence type="ECO:0000256" key="3">
    <source>
        <dbReference type="ARBA" id="ARBA00022677"/>
    </source>
</evidence>
<evidence type="ECO:0000313" key="6">
    <source>
        <dbReference type="Proteomes" id="UP000504602"/>
    </source>
</evidence>